<organism evidence="1 2">
    <name type="scientific">Mesorhizobium plurifarium</name>
    <dbReference type="NCBI Taxonomy" id="69974"/>
    <lineage>
        <taxon>Bacteria</taxon>
        <taxon>Pseudomonadati</taxon>
        <taxon>Pseudomonadota</taxon>
        <taxon>Alphaproteobacteria</taxon>
        <taxon>Hyphomicrobiales</taxon>
        <taxon>Phyllobacteriaceae</taxon>
        <taxon>Mesorhizobium</taxon>
    </lineage>
</organism>
<protein>
    <submittedName>
        <fullName evidence="1">Uncharacterized protein</fullName>
    </submittedName>
</protein>
<sequence length="81" mass="9304">MFDPLKTHSVPPYLVLRASALPQSAMIRKGYTITTRILIFTHIIRSWTTWSARSCWPPYDTKLRPAVAASNRNKHLPLSVR</sequence>
<name>A0A090EYE1_MESPL</name>
<gene>
    <name evidence="1" type="ORF">MPL3356_110343</name>
</gene>
<dbReference type="Proteomes" id="UP000045285">
    <property type="component" value="Unassembled WGS sequence"/>
</dbReference>
<dbReference type="AlphaFoldDB" id="A0A090EYE1"/>
<reference evidence="2" key="1">
    <citation type="submission" date="2014-08" db="EMBL/GenBank/DDBJ databases">
        <authorList>
            <person name="Moulin L."/>
        </authorList>
    </citation>
    <scope>NUCLEOTIDE SEQUENCE [LARGE SCALE GENOMIC DNA]</scope>
</reference>
<dbReference type="EMBL" id="CCMZ01000003">
    <property type="protein sequence ID" value="CDX12124.1"/>
    <property type="molecule type" value="Genomic_DNA"/>
</dbReference>
<evidence type="ECO:0000313" key="1">
    <source>
        <dbReference type="EMBL" id="CDX12124.1"/>
    </source>
</evidence>
<keyword evidence="2" id="KW-1185">Reference proteome</keyword>
<accession>A0A090EYE1</accession>
<evidence type="ECO:0000313" key="2">
    <source>
        <dbReference type="Proteomes" id="UP000045285"/>
    </source>
</evidence>
<proteinExistence type="predicted"/>